<evidence type="ECO:0000313" key="4">
    <source>
        <dbReference type="EMBL" id="AFL73239.1"/>
    </source>
</evidence>
<dbReference type="SUPFAM" id="SSF52172">
    <property type="entry name" value="CheY-like"/>
    <property type="match status" value="1"/>
</dbReference>
<name>I3Y8C1_THIV6</name>
<reference evidence="4 5" key="1">
    <citation type="submission" date="2012-06" db="EMBL/GenBank/DDBJ databases">
        <title>Complete sequence of Thiocystis violascens DSM 198.</title>
        <authorList>
            <consortium name="US DOE Joint Genome Institute"/>
            <person name="Lucas S."/>
            <person name="Han J."/>
            <person name="Lapidus A."/>
            <person name="Cheng J.-F."/>
            <person name="Goodwin L."/>
            <person name="Pitluck S."/>
            <person name="Peters L."/>
            <person name="Ovchinnikova G."/>
            <person name="Teshima H."/>
            <person name="Detter J.C."/>
            <person name="Han C."/>
            <person name="Tapia R."/>
            <person name="Land M."/>
            <person name="Hauser L."/>
            <person name="Kyrpides N."/>
            <person name="Ivanova N."/>
            <person name="Pagani I."/>
            <person name="Vogl K."/>
            <person name="Liu Z."/>
            <person name="Frigaard N.-U."/>
            <person name="Bryant D."/>
            <person name="Woyke T."/>
        </authorList>
    </citation>
    <scope>NUCLEOTIDE SEQUENCE [LARGE SCALE GENOMIC DNA]</scope>
    <source>
        <strain evidence="5">ATCC 17096 / DSM 198 / 6111</strain>
    </source>
</reference>
<dbReference type="GO" id="GO:0000160">
    <property type="term" value="P:phosphorelay signal transduction system"/>
    <property type="evidence" value="ECO:0007669"/>
    <property type="project" value="InterPro"/>
</dbReference>
<dbReference type="CDD" id="cd17551">
    <property type="entry name" value="REC_RpfG-like"/>
    <property type="match status" value="1"/>
</dbReference>
<organism evidence="4 5">
    <name type="scientific">Thiocystis violascens (strain ATCC 17096 / DSM 198 / 6111)</name>
    <name type="common">Chromatium violascens</name>
    <dbReference type="NCBI Taxonomy" id="765911"/>
    <lineage>
        <taxon>Bacteria</taxon>
        <taxon>Pseudomonadati</taxon>
        <taxon>Pseudomonadota</taxon>
        <taxon>Gammaproteobacteria</taxon>
        <taxon>Chromatiales</taxon>
        <taxon>Chromatiaceae</taxon>
        <taxon>Thiocystis</taxon>
    </lineage>
</organism>
<dbReference type="SUPFAM" id="SSF109604">
    <property type="entry name" value="HD-domain/PDEase-like"/>
    <property type="match status" value="1"/>
</dbReference>
<dbReference type="Proteomes" id="UP000006062">
    <property type="component" value="Chromosome"/>
</dbReference>
<dbReference type="eggNOG" id="COG3437">
    <property type="taxonomic scope" value="Bacteria"/>
</dbReference>
<sequence length="371" mass="41895">MEFLIKKQNGGSVSTSEVERSYLVRGAARILVVDDERANLVLMDRLLRAEGYANLVLIQDPRDVMSAYREAPTDLILLDIRMPHLTGFDIIKQIVDLEDPLAPPILVLTAQHSRDYMLRALQAGARDFIGKPFDRAEVVARVRNMLDVQLALRMIHAQRDVLKAIVHERTREICATRLQVVQRLGRAAEYRDNETGRHILRMSHISTLIAQRLGWDEEHCEIMLHASPMHDIGKIGIPDRILLKPGKLDPEEWEIMQTHATIGGDLLSGDDSDLLRMAREIALSHHEKWDGSGYPLGLAGESIPLTGRIVALADVFDALTSERPYKKAWGIDESLALIRSEAGRHFEPRLTALFLQLIPEILAIRDRYADV</sequence>
<dbReference type="SMART" id="SM00448">
    <property type="entry name" value="REC"/>
    <property type="match status" value="1"/>
</dbReference>
<evidence type="ECO:0000256" key="1">
    <source>
        <dbReference type="PROSITE-ProRule" id="PRU00169"/>
    </source>
</evidence>
<dbReference type="Gene3D" id="3.40.50.2300">
    <property type="match status" value="1"/>
</dbReference>
<evidence type="ECO:0000313" key="5">
    <source>
        <dbReference type="Proteomes" id="UP000006062"/>
    </source>
</evidence>
<dbReference type="Gene3D" id="1.10.3210.10">
    <property type="entry name" value="Hypothetical protein af1432"/>
    <property type="match status" value="1"/>
</dbReference>
<dbReference type="Pfam" id="PF13487">
    <property type="entry name" value="HD_5"/>
    <property type="match status" value="1"/>
</dbReference>
<dbReference type="InterPro" id="IPR003607">
    <property type="entry name" value="HD/PDEase_dom"/>
</dbReference>
<feature type="domain" description="Response regulatory" evidence="2">
    <location>
        <begin position="29"/>
        <end position="146"/>
    </location>
</feature>
<dbReference type="KEGG" id="tvi:Thivi_1216"/>
<dbReference type="GO" id="GO:0008081">
    <property type="term" value="F:phosphoric diester hydrolase activity"/>
    <property type="evidence" value="ECO:0007669"/>
    <property type="project" value="UniProtKB-ARBA"/>
</dbReference>
<evidence type="ECO:0000259" key="3">
    <source>
        <dbReference type="PROSITE" id="PS51832"/>
    </source>
</evidence>
<dbReference type="InterPro" id="IPR001789">
    <property type="entry name" value="Sig_transdc_resp-reg_receiver"/>
</dbReference>
<dbReference type="AlphaFoldDB" id="I3Y8C1"/>
<protein>
    <submittedName>
        <fullName evidence="4">Response regulator containing a CheY-like receiver domain and an HD-GYP domain</fullName>
    </submittedName>
</protein>
<dbReference type="SMART" id="SM00471">
    <property type="entry name" value="HDc"/>
    <property type="match status" value="1"/>
</dbReference>
<dbReference type="Pfam" id="PF00072">
    <property type="entry name" value="Response_reg"/>
    <property type="match status" value="1"/>
</dbReference>
<dbReference type="CDD" id="cd00077">
    <property type="entry name" value="HDc"/>
    <property type="match status" value="1"/>
</dbReference>
<dbReference type="InterPro" id="IPR052020">
    <property type="entry name" value="Cyclic_di-GMP/3'3'-cGAMP_PDE"/>
</dbReference>
<gene>
    <name evidence="4" type="ordered locus">Thivi_1216</name>
</gene>
<keyword evidence="1" id="KW-0597">Phosphoprotein</keyword>
<dbReference type="PROSITE" id="PS50110">
    <property type="entry name" value="RESPONSE_REGULATORY"/>
    <property type="match status" value="1"/>
</dbReference>
<proteinExistence type="predicted"/>
<dbReference type="InterPro" id="IPR011006">
    <property type="entry name" value="CheY-like_superfamily"/>
</dbReference>
<dbReference type="HOGENOM" id="CLU_000445_92_10_6"/>
<dbReference type="PANTHER" id="PTHR45228">
    <property type="entry name" value="CYCLIC DI-GMP PHOSPHODIESTERASE TM_0186-RELATED"/>
    <property type="match status" value="1"/>
</dbReference>
<dbReference type="EMBL" id="CP003154">
    <property type="protein sequence ID" value="AFL73239.1"/>
    <property type="molecule type" value="Genomic_DNA"/>
</dbReference>
<dbReference type="InterPro" id="IPR037522">
    <property type="entry name" value="HD_GYP_dom"/>
</dbReference>
<dbReference type="STRING" id="765911.Thivi_1216"/>
<accession>I3Y8C1</accession>
<dbReference type="PANTHER" id="PTHR45228:SF1">
    <property type="entry name" value="CYCLIC DI-GMP PHOSPHODIESTERASE TM_0186"/>
    <property type="match status" value="1"/>
</dbReference>
<feature type="modified residue" description="4-aspartylphosphate" evidence="1">
    <location>
        <position position="79"/>
    </location>
</feature>
<feature type="domain" description="HD-GYP" evidence="3">
    <location>
        <begin position="173"/>
        <end position="370"/>
    </location>
</feature>
<evidence type="ECO:0000259" key="2">
    <source>
        <dbReference type="PROSITE" id="PS50110"/>
    </source>
</evidence>
<dbReference type="PROSITE" id="PS51832">
    <property type="entry name" value="HD_GYP"/>
    <property type="match status" value="1"/>
</dbReference>
<keyword evidence="5" id="KW-1185">Reference proteome</keyword>